<dbReference type="RefSeq" id="XP_033398933.1">
    <property type="nucleotide sequence ID" value="XM_033536751.1"/>
</dbReference>
<evidence type="ECO:0000313" key="3">
    <source>
        <dbReference type="Proteomes" id="UP000799438"/>
    </source>
</evidence>
<keyword evidence="3" id="KW-1185">Reference proteome</keyword>
<dbReference type="PANTHER" id="PTHR36182:SF2">
    <property type="entry name" value="LYTIC POLYSACCHARIDE MONOOXYGENASE"/>
    <property type="match status" value="1"/>
</dbReference>
<feature type="chain" id="PRO_5025603355" evidence="1">
    <location>
        <begin position="21"/>
        <end position="220"/>
    </location>
</feature>
<keyword evidence="2" id="KW-0560">Oxidoreductase</keyword>
<protein>
    <submittedName>
        <fullName evidence="2">Lytic polysaccharide monooxygenase</fullName>
    </submittedName>
</protein>
<dbReference type="OrthoDB" id="2342176at2759"/>
<dbReference type="EMBL" id="ML995482">
    <property type="protein sequence ID" value="KAF2143221.1"/>
    <property type="molecule type" value="Genomic_DNA"/>
</dbReference>
<dbReference type="GO" id="GO:0004497">
    <property type="term" value="F:monooxygenase activity"/>
    <property type="evidence" value="ECO:0007669"/>
    <property type="project" value="UniProtKB-KW"/>
</dbReference>
<dbReference type="Gene3D" id="2.70.50.70">
    <property type="match status" value="1"/>
</dbReference>
<name>A0A6A6BKX4_9PEZI</name>
<dbReference type="GeneID" id="54294247"/>
<accession>A0A6A6BKX4</accession>
<organism evidence="2 3">
    <name type="scientific">Aplosporella prunicola CBS 121167</name>
    <dbReference type="NCBI Taxonomy" id="1176127"/>
    <lineage>
        <taxon>Eukaryota</taxon>
        <taxon>Fungi</taxon>
        <taxon>Dikarya</taxon>
        <taxon>Ascomycota</taxon>
        <taxon>Pezizomycotina</taxon>
        <taxon>Dothideomycetes</taxon>
        <taxon>Dothideomycetes incertae sedis</taxon>
        <taxon>Botryosphaeriales</taxon>
        <taxon>Aplosporellaceae</taxon>
        <taxon>Aplosporella</taxon>
    </lineage>
</organism>
<evidence type="ECO:0000256" key="1">
    <source>
        <dbReference type="SAM" id="SignalP"/>
    </source>
</evidence>
<dbReference type="PANTHER" id="PTHR36182">
    <property type="entry name" value="PROTEIN, PUTATIVE (AFU_ORTHOLOGUE AFUA_6G10930)-RELATED"/>
    <property type="match status" value="1"/>
</dbReference>
<keyword evidence="1" id="KW-0732">Signal</keyword>
<gene>
    <name evidence="2" type="ORF">K452DRAFT_225460</name>
</gene>
<dbReference type="AlphaFoldDB" id="A0A6A6BKX4"/>
<dbReference type="Proteomes" id="UP000799438">
    <property type="component" value="Unassembled WGS sequence"/>
</dbReference>
<feature type="non-terminal residue" evidence="2">
    <location>
        <position position="220"/>
    </location>
</feature>
<feature type="signal peptide" evidence="1">
    <location>
        <begin position="1"/>
        <end position="20"/>
    </location>
</feature>
<evidence type="ECO:0000313" key="2">
    <source>
        <dbReference type="EMBL" id="KAF2143221.1"/>
    </source>
</evidence>
<keyword evidence="2" id="KW-0503">Monooxygenase</keyword>
<reference evidence="2" key="1">
    <citation type="journal article" date="2020" name="Stud. Mycol.">
        <title>101 Dothideomycetes genomes: a test case for predicting lifestyles and emergence of pathogens.</title>
        <authorList>
            <person name="Haridas S."/>
            <person name="Albert R."/>
            <person name="Binder M."/>
            <person name="Bloem J."/>
            <person name="Labutti K."/>
            <person name="Salamov A."/>
            <person name="Andreopoulos B."/>
            <person name="Baker S."/>
            <person name="Barry K."/>
            <person name="Bills G."/>
            <person name="Bluhm B."/>
            <person name="Cannon C."/>
            <person name="Castanera R."/>
            <person name="Culley D."/>
            <person name="Daum C."/>
            <person name="Ezra D."/>
            <person name="Gonzalez J."/>
            <person name="Henrissat B."/>
            <person name="Kuo A."/>
            <person name="Liang C."/>
            <person name="Lipzen A."/>
            <person name="Lutzoni F."/>
            <person name="Magnuson J."/>
            <person name="Mondo S."/>
            <person name="Nolan M."/>
            <person name="Ohm R."/>
            <person name="Pangilinan J."/>
            <person name="Park H.-J."/>
            <person name="Ramirez L."/>
            <person name="Alfaro M."/>
            <person name="Sun H."/>
            <person name="Tritt A."/>
            <person name="Yoshinaga Y."/>
            <person name="Zwiers L.-H."/>
            <person name="Turgeon B."/>
            <person name="Goodwin S."/>
            <person name="Spatafora J."/>
            <person name="Crous P."/>
            <person name="Grigoriev I."/>
        </authorList>
    </citation>
    <scope>NUCLEOTIDE SEQUENCE</scope>
    <source>
        <strain evidence="2">CBS 121167</strain>
    </source>
</reference>
<sequence>MVFLRSILCASLLHAPLSYAHMAMTDPEPWDSPRATNAAVRDYDIKSPLQGDGSNFPCQGVQEAASAPVSANYTAGETYNMMLEGSANHGGGSCQLALSYDEGETFKVIKSVVGGCPARGEATYNFTIPKKAPSGKALFAWTWINHSGNREFYMNCAAVRIRGDDNASSGNSSSLCGLPNLYVAGISSINSCRSTEGVDIVYPNPGDDVEYNGDATASSP</sequence>
<proteinExistence type="predicted"/>